<feature type="compositionally biased region" description="Basic and acidic residues" evidence="1">
    <location>
        <begin position="1"/>
        <end position="11"/>
    </location>
</feature>
<dbReference type="HOGENOM" id="CLU_3064247_0_0_9"/>
<dbReference type="Proteomes" id="UP000006620">
    <property type="component" value="Chromosome"/>
</dbReference>
<accession>F8F812</accession>
<dbReference type="KEGG" id="pms:KNP414_02436"/>
<name>F8F812_PAEMK</name>
<sequence>MNRENEGQREYESEDGADLGAIQRRLEEAESITRVPGESAIDAADAMDAEPRD</sequence>
<organism evidence="2 3">
    <name type="scientific">Paenibacillus mucilaginosus (strain KNP414)</name>
    <dbReference type="NCBI Taxonomy" id="1036673"/>
    <lineage>
        <taxon>Bacteria</taxon>
        <taxon>Bacillati</taxon>
        <taxon>Bacillota</taxon>
        <taxon>Bacilli</taxon>
        <taxon>Bacillales</taxon>
        <taxon>Paenibacillaceae</taxon>
        <taxon>Paenibacillus</taxon>
    </lineage>
</organism>
<evidence type="ECO:0000313" key="3">
    <source>
        <dbReference type="Proteomes" id="UP000006620"/>
    </source>
</evidence>
<evidence type="ECO:0000256" key="1">
    <source>
        <dbReference type="SAM" id="MobiDB-lite"/>
    </source>
</evidence>
<dbReference type="RefSeq" id="WP_013916158.1">
    <property type="nucleotide sequence ID" value="NC_015690.1"/>
</dbReference>
<dbReference type="AlphaFoldDB" id="F8F812"/>
<dbReference type="EMBL" id="CP002869">
    <property type="protein sequence ID" value="AEI40997.1"/>
    <property type="molecule type" value="Genomic_DNA"/>
</dbReference>
<gene>
    <name evidence="2" type="ordered locus">KNP414_02436</name>
</gene>
<feature type="region of interest" description="Disordered" evidence="1">
    <location>
        <begin position="1"/>
        <end position="53"/>
    </location>
</feature>
<protein>
    <submittedName>
        <fullName evidence="2">Uncharacterized protein</fullName>
    </submittedName>
</protein>
<reference evidence="2 3" key="2">
    <citation type="journal article" date="2013" name="Genome Announc.">
        <title>Genome Sequence of Growth-Improving Paenibacillus mucilaginosus Strain KNP414.</title>
        <authorList>
            <person name="Lu J.J."/>
            <person name="Wang J.F."/>
            <person name="Hu X.F."/>
        </authorList>
    </citation>
    <scope>NUCLEOTIDE SEQUENCE [LARGE SCALE GENOMIC DNA]</scope>
    <source>
        <strain evidence="2 3">KNP414</strain>
    </source>
</reference>
<proteinExistence type="predicted"/>
<evidence type="ECO:0000313" key="2">
    <source>
        <dbReference type="EMBL" id="AEI40997.1"/>
    </source>
</evidence>
<reference evidence="3" key="1">
    <citation type="submission" date="2011-06" db="EMBL/GenBank/DDBJ databases">
        <title>Complete genome sequence of Paenibacillus mucilaginosus KNP414.</title>
        <authorList>
            <person name="Wang J."/>
            <person name="Hu S."/>
            <person name="Hu X."/>
            <person name="Zhang B."/>
            <person name="Dong D."/>
            <person name="Zhang S."/>
            <person name="Zhao K."/>
            <person name="Wu D."/>
        </authorList>
    </citation>
    <scope>NUCLEOTIDE SEQUENCE [LARGE SCALE GENOMIC DNA]</scope>
    <source>
        <strain evidence="3">KNP414</strain>
    </source>
</reference>
<dbReference type="PATRIC" id="fig|1036673.3.peg.2198"/>